<sequence length="621" mass="68396">NEDTVAGIGGTPTLARGVRVRSQVTDSTNGPDSDPGRPPLGRWAAAVAADLHPASLMTAPRSRYPPGNKCRRLHVSLDVVIDVVLKIVLEVVLQQVLDVVFDIIRERPWHYWKKSRQRFGIQLDQSDPASPYVKAKTFTAERFPNVGTLNELMAEAFRKYSDRPCLGARPVLAESEEQKDGKVIKKLSLGDYEWLTYSDVDHLVDLISRAIITLGLKPTEYLGILAETRQEWILTALACIRVNVPLVTLYATLGEDGIIQALNETEVTHLVTSYDLMPRVVNVLCNTPLIKRIIYMESKIKRTPVVVPENVEVIPFFELERRGRTADADLKAETPRRDDVFIIMYTSGTTGIPKGVMITHKNIMATLKGFSVNCQTLGTGNDDSHIAYLPLAHILELLVECLTLGLGAKIGFSSALTLTDTSTGLKAGCLGDATLLKPVLLVCPPLILNRIRKSITDNVAAKGPFARFFEYLLAYKNFWLNFGFNTTILNHLVFNKMRALLGGRVAILATGAAPLSVDTDAFIRACFDCCPIQGYGLTETAGSAALKDLDDRNFKSIGSPTLGSYISAPIRHQILPSGMDRPGSRERTRIALSTLAELSYCSKGEGCLRPIEIPQSPRRQR</sequence>
<feature type="non-terminal residue" evidence="1">
    <location>
        <position position="1"/>
    </location>
</feature>
<name>A0AC60PHW1_IXOPE</name>
<organism evidence="1 2">
    <name type="scientific">Ixodes persulcatus</name>
    <name type="common">Taiga tick</name>
    <dbReference type="NCBI Taxonomy" id="34615"/>
    <lineage>
        <taxon>Eukaryota</taxon>
        <taxon>Metazoa</taxon>
        <taxon>Ecdysozoa</taxon>
        <taxon>Arthropoda</taxon>
        <taxon>Chelicerata</taxon>
        <taxon>Arachnida</taxon>
        <taxon>Acari</taxon>
        <taxon>Parasitiformes</taxon>
        <taxon>Ixodida</taxon>
        <taxon>Ixodoidea</taxon>
        <taxon>Ixodidae</taxon>
        <taxon>Ixodinae</taxon>
        <taxon>Ixodes</taxon>
    </lineage>
</organism>
<evidence type="ECO:0000313" key="2">
    <source>
        <dbReference type="Proteomes" id="UP000805193"/>
    </source>
</evidence>
<reference evidence="1 2" key="1">
    <citation type="journal article" date="2020" name="Cell">
        <title>Large-Scale Comparative Analyses of Tick Genomes Elucidate Their Genetic Diversity and Vector Capacities.</title>
        <authorList>
            <consortium name="Tick Genome and Microbiome Consortium (TIGMIC)"/>
            <person name="Jia N."/>
            <person name="Wang J."/>
            <person name="Shi W."/>
            <person name="Du L."/>
            <person name="Sun Y."/>
            <person name="Zhan W."/>
            <person name="Jiang J.F."/>
            <person name="Wang Q."/>
            <person name="Zhang B."/>
            <person name="Ji P."/>
            <person name="Bell-Sakyi L."/>
            <person name="Cui X.M."/>
            <person name="Yuan T.T."/>
            <person name="Jiang B.G."/>
            <person name="Yang W.F."/>
            <person name="Lam T.T."/>
            <person name="Chang Q.C."/>
            <person name="Ding S.J."/>
            <person name="Wang X.J."/>
            <person name="Zhu J.G."/>
            <person name="Ruan X.D."/>
            <person name="Zhao L."/>
            <person name="Wei J.T."/>
            <person name="Ye R.Z."/>
            <person name="Que T.C."/>
            <person name="Du C.H."/>
            <person name="Zhou Y.H."/>
            <person name="Cheng J.X."/>
            <person name="Dai P.F."/>
            <person name="Guo W.B."/>
            <person name="Han X.H."/>
            <person name="Huang E.J."/>
            <person name="Li L.F."/>
            <person name="Wei W."/>
            <person name="Gao Y.C."/>
            <person name="Liu J.Z."/>
            <person name="Shao H.Z."/>
            <person name="Wang X."/>
            <person name="Wang C.C."/>
            <person name="Yang T.C."/>
            <person name="Huo Q.B."/>
            <person name="Li W."/>
            <person name="Chen H.Y."/>
            <person name="Chen S.E."/>
            <person name="Zhou L.G."/>
            <person name="Ni X.B."/>
            <person name="Tian J.H."/>
            <person name="Sheng Y."/>
            <person name="Liu T."/>
            <person name="Pan Y.S."/>
            <person name="Xia L.Y."/>
            <person name="Li J."/>
            <person name="Zhao F."/>
            <person name="Cao W.C."/>
        </authorList>
    </citation>
    <scope>NUCLEOTIDE SEQUENCE [LARGE SCALE GENOMIC DNA]</scope>
    <source>
        <strain evidence="1">Iper-2018</strain>
    </source>
</reference>
<evidence type="ECO:0000313" key="1">
    <source>
        <dbReference type="EMBL" id="KAG0419600.1"/>
    </source>
</evidence>
<accession>A0AC60PHW1</accession>
<protein>
    <submittedName>
        <fullName evidence="1">Uncharacterized protein</fullName>
    </submittedName>
</protein>
<dbReference type="Proteomes" id="UP000805193">
    <property type="component" value="Unassembled WGS sequence"/>
</dbReference>
<dbReference type="EMBL" id="JABSTQ010010603">
    <property type="protein sequence ID" value="KAG0419600.1"/>
    <property type="molecule type" value="Genomic_DNA"/>
</dbReference>
<keyword evidence="2" id="KW-1185">Reference proteome</keyword>
<gene>
    <name evidence="1" type="ORF">HPB47_003992</name>
</gene>
<comment type="caution">
    <text evidence="1">The sequence shown here is derived from an EMBL/GenBank/DDBJ whole genome shotgun (WGS) entry which is preliminary data.</text>
</comment>
<proteinExistence type="predicted"/>